<comment type="caution">
    <text evidence="2">The sequence shown here is derived from an EMBL/GenBank/DDBJ whole genome shotgun (WGS) entry which is preliminary data.</text>
</comment>
<feature type="region of interest" description="Disordered" evidence="1">
    <location>
        <begin position="86"/>
        <end position="151"/>
    </location>
</feature>
<evidence type="ECO:0000313" key="2">
    <source>
        <dbReference type="EMBL" id="OAE30660.1"/>
    </source>
</evidence>
<organism evidence="2 3">
    <name type="scientific">Marchantia polymorpha subsp. ruderalis</name>
    <dbReference type="NCBI Taxonomy" id="1480154"/>
    <lineage>
        <taxon>Eukaryota</taxon>
        <taxon>Viridiplantae</taxon>
        <taxon>Streptophyta</taxon>
        <taxon>Embryophyta</taxon>
        <taxon>Marchantiophyta</taxon>
        <taxon>Marchantiopsida</taxon>
        <taxon>Marchantiidae</taxon>
        <taxon>Marchantiales</taxon>
        <taxon>Marchantiaceae</taxon>
        <taxon>Marchantia</taxon>
    </lineage>
</organism>
<feature type="region of interest" description="Disordered" evidence="1">
    <location>
        <begin position="26"/>
        <end position="46"/>
    </location>
</feature>
<evidence type="ECO:0000256" key="1">
    <source>
        <dbReference type="SAM" id="MobiDB-lite"/>
    </source>
</evidence>
<evidence type="ECO:0000313" key="3">
    <source>
        <dbReference type="Proteomes" id="UP000077202"/>
    </source>
</evidence>
<feature type="compositionally biased region" description="Basic and acidic residues" evidence="1">
    <location>
        <begin position="94"/>
        <end position="113"/>
    </location>
</feature>
<feature type="compositionally biased region" description="Polar residues" evidence="1">
    <location>
        <begin position="130"/>
        <end position="141"/>
    </location>
</feature>
<sequence>MSPESLKLGEEGRVWPRAGGCGVSHWEIRGNHRSPEDAAHPTAAHPQPCLEASLTARGARKLWTSDDQFVAAATTFARSCDAITSLHLHGQPSRADRTGEEKKSSEAMDDIRARQPASKQIPIDWRDNPSAVQSRALSSSTGPPPHTLVTD</sequence>
<accession>A0A176WBV5</accession>
<reference evidence="2" key="1">
    <citation type="submission" date="2016-03" db="EMBL/GenBank/DDBJ databases">
        <title>Mechanisms controlling the formation of the plant cell surface in tip-growing cells are functionally conserved among land plants.</title>
        <authorList>
            <person name="Honkanen S."/>
            <person name="Jones V.A."/>
            <person name="Morieri G."/>
            <person name="Champion C."/>
            <person name="Hetherington A.J."/>
            <person name="Kelly S."/>
            <person name="Saint-Marcoux D."/>
            <person name="Proust H."/>
            <person name="Prescott H."/>
            <person name="Dolan L."/>
        </authorList>
    </citation>
    <scope>NUCLEOTIDE SEQUENCE [LARGE SCALE GENOMIC DNA]</scope>
    <source>
        <tissue evidence="2">Whole gametophyte</tissue>
    </source>
</reference>
<feature type="compositionally biased region" description="Pro residues" evidence="1">
    <location>
        <begin position="142"/>
        <end position="151"/>
    </location>
</feature>
<feature type="compositionally biased region" description="Basic and acidic residues" evidence="1">
    <location>
        <begin position="26"/>
        <end position="39"/>
    </location>
</feature>
<dbReference type="EMBL" id="LVLJ01001283">
    <property type="protein sequence ID" value="OAE30660.1"/>
    <property type="molecule type" value="Genomic_DNA"/>
</dbReference>
<name>A0A176WBV5_MARPO</name>
<protein>
    <submittedName>
        <fullName evidence="2">Uncharacterized protein</fullName>
    </submittedName>
</protein>
<keyword evidence="3" id="KW-1185">Reference proteome</keyword>
<proteinExistence type="predicted"/>
<dbReference type="Proteomes" id="UP000077202">
    <property type="component" value="Unassembled WGS sequence"/>
</dbReference>
<gene>
    <name evidence="2" type="ORF">AXG93_3016s1440</name>
</gene>
<dbReference type="AlphaFoldDB" id="A0A176WBV5"/>